<feature type="region of interest" description="Disordered" evidence="1">
    <location>
        <begin position="195"/>
        <end position="217"/>
    </location>
</feature>
<evidence type="ECO:0000256" key="2">
    <source>
        <dbReference type="SAM" id="Phobius"/>
    </source>
</evidence>
<sequence length="321" mass="35021">MLDAAAMESRITFEVPSSLDFDKLIRDNNYTLFWQNLHSESNSRDRESVSVDPLAPSTVQGDRNSSDFSLMSSLQHFAGARGGVDGWGLSFGPSSGGGSQVEGPLVDPSLLWIGAVMVLLILSGLFCVCSCYLYYKYRRWQKCVSSATCQTLTSVDIEAPPPYDIETLPSYTIASGLPSYEDAVRHIVRQQQQSRSGYHPATAVQKPRSACSNHNSAVSSVHPQSVVKFFESRPENWLNVTVFEEIHYNFVGRGTTSAADPAVTDGHAKAEEAISDGGSPLDEHTDKGTDGGGDSSGGLFRVQICMVENENEKNQSWASYR</sequence>
<keyword evidence="2" id="KW-1133">Transmembrane helix</keyword>
<dbReference type="GeneID" id="109621486"/>
<proteinExistence type="predicted"/>
<accession>A0ABM1XK74</accession>
<keyword evidence="2" id="KW-0472">Membrane</keyword>
<dbReference type="EnsemblMetazoa" id="AALFPA23_000398.R273">
    <property type="protein sequence ID" value="AALFPA23_000398.P273"/>
    <property type="gene ID" value="AALFPA23_000398"/>
</dbReference>
<organism evidence="3 4">
    <name type="scientific">Aedes albopictus</name>
    <name type="common">Asian tiger mosquito</name>
    <name type="synonym">Stegomyia albopicta</name>
    <dbReference type="NCBI Taxonomy" id="7160"/>
    <lineage>
        <taxon>Eukaryota</taxon>
        <taxon>Metazoa</taxon>
        <taxon>Ecdysozoa</taxon>
        <taxon>Arthropoda</taxon>
        <taxon>Hexapoda</taxon>
        <taxon>Insecta</taxon>
        <taxon>Pterygota</taxon>
        <taxon>Neoptera</taxon>
        <taxon>Endopterygota</taxon>
        <taxon>Diptera</taxon>
        <taxon>Nematocera</taxon>
        <taxon>Culicoidea</taxon>
        <taxon>Culicidae</taxon>
        <taxon>Culicinae</taxon>
        <taxon>Aedini</taxon>
        <taxon>Aedes</taxon>
        <taxon>Stegomyia</taxon>
    </lineage>
</organism>
<evidence type="ECO:0008006" key="5">
    <source>
        <dbReference type="Google" id="ProtNLM"/>
    </source>
</evidence>
<name>A0ABM1XK74_AEDAL</name>
<dbReference type="Proteomes" id="UP000069940">
    <property type="component" value="Unassembled WGS sequence"/>
</dbReference>
<keyword evidence="2" id="KW-0812">Transmembrane</keyword>
<feature type="region of interest" description="Disordered" evidence="1">
    <location>
        <begin position="273"/>
        <end position="296"/>
    </location>
</feature>
<feature type="region of interest" description="Disordered" evidence="1">
    <location>
        <begin position="45"/>
        <end position="64"/>
    </location>
</feature>
<dbReference type="Pfam" id="PF15957">
    <property type="entry name" value="Comm"/>
    <property type="match status" value="1"/>
</dbReference>
<evidence type="ECO:0000313" key="4">
    <source>
        <dbReference type="Proteomes" id="UP000069940"/>
    </source>
</evidence>
<dbReference type="RefSeq" id="XP_019931074.3">
    <property type="nucleotide sequence ID" value="XM_020075515.3"/>
</dbReference>
<evidence type="ECO:0000256" key="1">
    <source>
        <dbReference type="SAM" id="MobiDB-lite"/>
    </source>
</evidence>
<evidence type="ECO:0000313" key="3">
    <source>
        <dbReference type="EnsemblMetazoa" id="AALFPA23_000398.P273"/>
    </source>
</evidence>
<protein>
    <recommendedName>
        <fullName evidence="5">Secreted protein</fullName>
    </recommendedName>
</protein>
<keyword evidence="4" id="KW-1185">Reference proteome</keyword>
<dbReference type="InterPro" id="IPR031878">
    <property type="entry name" value="Commissureless"/>
</dbReference>
<reference evidence="3" key="2">
    <citation type="submission" date="2025-05" db="UniProtKB">
        <authorList>
            <consortium name="EnsemblMetazoa"/>
        </authorList>
    </citation>
    <scope>IDENTIFICATION</scope>
    <source>
        <strain evidence="3">Foshan</strain>
    </source>
</reference>
<feature type="transmembrane region" description="Helical" evidence="2">
    <location>
        <begin position="110"/>
        <end position="135"/>
    </location>
</feature>
<reference evidence="4" key="1">
    <citation type="journal article" date="2015" name="Proc. Natl. Acad. Sci. U.S.A.">
        <title>Genome sequence of the Asian Tiger mosquito, Aedes albopictus, reveals insights into its biology, genetics, and evolution.</title>
        <authorList>
            <person name="Chen X.G."/>
            <person name="Jiang X."/>
            <person name="Gu J."/>
            <person name="Xu M."/>
            <person name="Wu Y."/>
            <person name="Deng Y."/>
            <person name="Zhang C."/>
            <person name="Bonizzoni M."/>
            <person name="Dermauw W."/>
            <person name="Vontas J."/>
            <person name="Armbruster P."/>
            <person name="Huang X."/>
            <person name="Yang Y."/>
            <person name="Zhang H."/>
            <person name="He W."/>
            <person name="Peng H."/>
            <person name="Liu Y."/>
            <person name="Wu K."/>
            <person name="Chen J."/>
            <person name="Lirakis M."/>
            <person name="Topalis P."/>
            <person name="Van Leeuwen T."/>
            <person name="Hall A.B."/>
            <person name="Jiang X."/>
            <person name="Thorpe C."/>
            <person name="Mueller R.L."/>
            <person name="Sun C."/>
            <person name="Waterhouse R.M."/>
            <person name="Yan G."/>
            <person name="Tu Z.J."/>
            <person name="Fang X."/>
            <person name="James A.A."/>
        </authorList>
    </citation>
    <scope>NUCLEOTIDE SEQUENCE [LARGE SCALE GENOMIC DNA]</scope>
    <source>
        <strain evidence="4">Foshan</strain>
    </source>
</reference>